<feature type="transmembrane region" description="Helical" evidence="8">
    <location>
        <begin position="229"/>
        <end position="249"/>
    </location>
</feature>
<feature type="transmembrane region" description="Helical" evidence="8">
    <location>
        <begin position="101"/>
        <end position="123"/>
    </location>
</feature>
<comment type="similarity">
    <text evidence="2">Belongs to the auxin efflux carrier (TC 2.A.69) family.</text>
</comment>
<dbReference type="EMBL" id="JAKRYL010000028">
    <property type="protein sequence ID" value="MCL7749365.1"/>
    <property type="molecule type" value="Genomic_DNA"/>
</dbReference>
<dbReference type="AlphaFoldDB" id="A0A9X2IAF1"/>
<protein>
    <submittedName>
        <fullName evidence="9">AEC family transporter</fullName>
    </submittedName>
</protein>
<dbReference type="RefSeq" id="WP_250098226.1">
    <property type="nucleotide sequence ID" value="NZ_JAKRYL010000028.1"/>
</dbReference>
<feature type="transmembrane region" description="Helical" evidence="8">
    <location>
        <begin position="195"/>
        <end position="217"/>
    </location>
</feature>
<keyword evidence="10" id="KW-1185">Reference proteome</keyword>
<comment type="caution">
    <text evidence="9">The sequence shown here is derived from an EMBL/GenBank/DDBJ whole genome shotgun (WGS) entry which is preliminary data.</text>
</comment>
<reference evidence="9" key="1">
    <citation type="submission" date="2022-02" db="EMBL/GenBank/DDBJ databases">
        <title>Halalkalibacter sp. nov. isolated from Lonar Lake, India.</title>
        <authorList>
            <person name="Joshi A."/>
            <person name="Thite S."/>
            <person name="Lodha T."/>
        </authorList>
    </citation>
    <scope>NUCLEOTIDE SEQUENCE</scope>
    <source>
        <strain evidence="9">MEB205</strain>
    </source>
</reference>
<dbReference type="InterPro" id="IPR038770">
    <property type="entry name" value="Na+/solute_symporter_sf"/>
</dbReference>
<dbReference type="Pfam" id="PF03547">
    <property type="entry name" value="Mem_trans"/>
    <property type="match status" value="1"/>
</dbReference>
<dbReference type="GO" id="GO:0055085">
    <property type="term" value="P:transmembrane transport"/>
    <property type="evidence" value="ECO:0007669"/>
    <property type="project" value="InterPro"/>
</dbReference>
<evidence type="ECO:0000256" key="1">
    <source>
        <dbReference type="ARBA" id="ARBA00004651"/>
    </source>
</evidence>
<name>A0A9X2IAF1_9BACI</name>
<feature type="transmembrane region" description="Helical" evidence="8">
    <location>
        <begin position="6"/>
        <end position="24"/>
    </location>
</feature>
<gene>
    <name evidence="9" type="ORF">MF646_19795</name>
</gene>
<dbReference type="Proteomes" id="UP001139150">
    <property type="component" value="Unassembled WGS sequence"/>
</dbReference>
<evidence type="ECO:0000256" key="6">
    <source>
        <dbReference type="ARBA" id="ARBA00022989"/>
    </source>
</evidence>
<feature type="transmembrane region" description="Helical" evidence="8">
    <location>
        <begin position="129"/>
        <end position="151"/>
    </location>
</feature>
<evidence type="ECO:0000256" key="7">
    <source>
        <dbReference type="ARBA" id="ARBA00023136"/>
    </source>
</evidence>
<comment type="subcellular location">
    <subcellularLocation>
        <location evidence="1">Cell membrane</location>
        <topology evidence="1">Multi-pass membrane protein</topology>
    </subcellularLocation>
</comment>
<evidence type="ECO:0000313" key="10">
    <source>
        <dbReference type="Proteomes" id="UP001139150"/>
    </source>
</evidence>
<dbReference type="Gene3D" id="1.20.1530.20">
    <property type="match status" value="2"/>
</dbReference>
<evidence type="ECO:0000256" key="2">
    <source>
        <dbReference type="ARBA" id="ARBA00010145"/>
    </source>
</evidence>
<feature type="transmembrane region" description="Helical" evidence="8">
    <location>
        <begin position="67"/>
        <end position="89"/>
    </location>
</feature>
<proteinExistence type="inferred from homology"/>
<feature type="transmembrane region" description="Helical" evidence="8">
    <location>
        <begin position="36"/>
        <end position="55"/>
    </location>
</feature>
<dbReference type="PANTHER" id="PTHR36838:SF1">
    <property type="entry name" value="SLR1864 PROTEIN"/>
    <property type="match status" value="1"/>
</dbReference>
<keyword evidence="3" id="KW-0813">Transport</keyword>
<keyword evidence="4" id="KW-1003">Cell membrane</keyword>
<feature type="transmembrane region" description="Helical" evidence="8">
    <location>
        <begin position="261"/>
        <end position="281"/>
    </location>
</feature>
<keyword evidence="5 8" id="KW-0812">Transmembrane</keyword>
<dbReference type="GO" id="GO:0005886">
    <property type="term" value="C:plasma membrane"/>
    <property type="evidence" value="ECO:0007669"/>
    <property type="project" value="UniProtKB-SubCell"/>
</dbReference>
<dbReference type="InterPro" id="IPR004776">
    <property type="entry name" value="Mem_transp_PIN-like"/>
</dbReference>
<keyword evidence="7 8" id="KW-0472">Membrane</keyword>
<evidence type="ECO:0000256" key="3">
    <source>
        <dbReference type="ARBA" id="ARBA00022448"/>
    </source>
</evidence>
<organism evidence="9 10">
    <name type="scientific">Halalkalibacter alkaliphilus</name>
    <dbReference type="NCBI Taxonomy" id="2917993"/>
    <lineage>
        <taxon>Bacteria</taxon>
        <taxon>Bacillati</taxon>
        <taxon>Bacillota</taxon>
        <taxon>Bacilli</taxon>
        <taxon>Bacillales</taxon>
        <taxon>Bacillaceae</taxon>
        <taxon>Halalkalibacter</taxon>
    </lineage>
</organism>
<evidence type="ECO:0000256" key="8">
    <source>
        <dbReference type="SAM" id="Phobius"/>
    </source>
</evidence>
<dbReference type="PANTHER" id="PTHR36838">
    <property type="entry name" value="AUXIN EFFLUX CARRIER FAMILY PROTEIN"/>
    <property type="match status" value="1"/>
</dbReference>
<evidence type="ECO:0000256" key="5">
    <source>
        <dbReference type="ARBA" id="ARBA00022692"/>
    </source>
</evidence>
<feature type="transmembrane region" description="Helical" evidence="8">
    <location>
        <begin position="163"/>
        <end position="183"/>
    </location>
</feature>
<evidence type="ECO:0000313" key="9">
    <source>
        <dbReference type="EMBL" id="MCL7749365.1"/>
    </source>
</evidence>
<evidence type="ECO:0000256" key="4">
    <source>
        <dbReference type="ARBA" id="ARBA00022475"/>
    </source>
</evidence>
<keyword evidence="6 8" id="KW-1133">Transmembrane helix</keyword>
<sequence length="314" mass="33542">MNLQSVIASVSVMAIIMIIGFLLERKTKSAIEAKQLIIQILVILAVPSVILNAIFQTEITDKVLSQMGLIFLFSVTINCLGILIGLVVAKIVGFTSLKARQIAVLAGLGNTGFIGIPLCASIFGPMGGLLASIFDAGMSLTAFTVAVLLLQEKMKFSLANFKPLLNPPVIAISFGLLFAISGFEAPSLIKQVSATLAGIAAPLAMLYVGLLIPSIFQKNKDVEKLQIKNVALPIFLKLLLMPVVTLLIMKGIPIDSFMKELIIIQSAMPTLTLATVLFVRYSNGDRSGLITVVTSTALSLLTIPVIAFLIQKFL</sequence>
<accession>A0A9X2IAF1</accession>
<feature type="transmembrane region" description="Helical" evidence="8">
    <location>
        <begin position="288"/>
        <end position="310"/>
    </location>
</feature>